<evidence type="ECO:0000256" key="7">
    <source>
        <dbReference type="SAM" id="Phobius"/>
    </source>
</evidence>
<name>A0A2X3JI14_ECOLX</name>
<keyword evidence="3" id="KW-1003">Cell membrane</keyword>
<keyword evidence="4 7" id="KW-0812">Transmembrane</keyword>
<dbReference type="EMBL" id="UARW01000010">
    <property type="protein sequence ID" value="SQD04212.1"/>
    <property type="molecule type" value="Genomic_DNA"/>
</dbReference>
<gene>
    <name evidence="8" type="primary">caiT_1</name>
    <name evidence="8" type="ORF">NCTC8009_04721</name>
</gene>
<dbReference type="InterPro" id="IPR000060">
    <property type="entry name" value="BCCT_transptr"/>
</dbReference>
<keyword evidence="5 7" id="KW-1133">Transmembrane helix</keyword>
<sequence length="162" mass="17547">MMSNVKKKDVPLISISLVAILFIAAALSLFHTQSADAANAIYTFVTRTLGSAVQVLVLLAMGLVIYLATSKYGNIRLGEGKPEYSTLSWLFMFICAGLGSSTLYWGVAEWAYYYQTPGLNIAPRSQQALEFSVPLLLLPLGHQRLGNLYAGLINHGLSLSCA</sequence>
<evidence type="ECO:0000256" key="3">
    <source>
        <dbReference type="ARBA" id="ARBA00022475"/>
    </source>
</evidence>
<dbReference type="Proteomes" id="UP000250991">
    <property type="component" value="Unassembled WGS sequence"/>
</dbReference>
<proteinExistence type="predicted"/>
<dbReference type="GO" id="GO:0005886">
    <property type="term" value="C:plasma membrane"/>
    <property type="evidence" value="ECO:0007669"/>
    <property type="project" value="UniProtKB-SubCell"/>
</dbReference>
<reference evidence="8 9" key="1">
    <citation type="submission" date="2018-06" db="EMBL/GenBank/DDBJ databases">
        <authorList>
            <consortium name="Pathogen Informatics"/>
            <person name="Doyle S."/>
        </authorList>
    </citation>
    <scope>NUCLEOTIDE SEQUENCE [LARGE SCALE GENOMIC DNA]</scope>
    <source>
        <strain evidence="8 9">NCTC8009</strain>
    </source>
</reference>
<accession>A0A2X3JI14</accession>
<keyword evidence="6 7" id="KW-0472">Membrane</keyword>
<dbReference type="Pfam" id="PF02028">
    <property type="entry name" value="BCCT"/>
    <property type="match status" value="1"/>
</dbReference>
<protein>
    <submittedName>
        <fullName evidence="8">BCCT-family transporter</fullName>
    </submittedName>
</protein>
<comment type="subcellular location">
    <subcellularLocation>
        <location evidence="1">Cell membrane</location>
        <topology evidence="1">Multi-pass membrane protein</topology>
    </subcellularLocation>
</comment>
<evidence type="ECO:0000256" key="1">
    <source>
        <dbReference type="ARBA" id="ARBA00004651"/>
    </source>
</evidence>
<evidence type="ECO:0000256" key="5">
    <source>
        <dbReference type="ARBA" id="ARBA00022989"/>
    </source>
</evidence>
<evidence type="ECO:0000256" key="6">
    <source>
        <dbReference type="ARBA" id="ARBA00023136"/>
    </source>
</evidence>
<evidence type="ECO:0000313" key="9">
    <source>
        <dbReference type="Proteomes" id="UP000250991"/>
    </source>
</evidence>
<feature type="transmembrane region" description="Helical" evidence="7">
    <location>
        <begin position="89"/>
        <end position="107"/>
    </location>
</feature>
<dbReference type="PANTHER" id="PTHR30047:SF12">
    <property type="entry name" value="BCCT-FAMILY TRANSPORTER"/>
    <property type="match status" value="1"/>
</dbReference>
<dbReference type="PANTHER" id="PTHR30047">
    <property type="entry name" value="HIGH-AFFINITY CHOLINE TRANSPORT PROTEIN-RELATED"/>
    <property type="match status" value="1"/>
</dbReference>
<evidence type="ECO:0000256" key="4">
    <source>
        <dbReference type="ARBA" id="ARBA00022692"/>
    </source>
</evidence>
<evidence type="ECO:0000313" key="8">
    <source>
        <dbReference type="EMBL" id="SQD04212.1"/>
    </source>
</evidence>
<dbReference type="GO" id="GO:0022857">
    <property type="term" value="F:transmembrane transporter activity"/>
    <property type="evidence" value="ECO:0007669"/>
    <property type="project" value="InterPro"/>
</dbReference>
<dbReference type="AlphaFoldDB" id="A0A2X3JI14"/>
<evidence type="ECO:0000256" key="2">
    <source>
        <dbReference type="ARBA" id="ARBA00022448"/>
    </source>
</evidence>
<organism evidence="8 9">
    <name type="scientific">Escherichia coli</name>
    <dbReference type="NCBI Taxonomy" id="562"/>
    <lineage>
        <taxon>Bacteria</taxon>
        <taxon>Pseudomonadati</taxon>
        <taxon>Pseudomonadota</taxon>
        <taxon>Gammaproteobacteria</taxon>
        <taxon>Enterobacterales</taxon>
        <taxon>Enterobacteriaceae</taxon>
        <taxon>Escherichia</taxon>
    </lineage>
</organism>
<feature type="transmembrane region" description="Helical" evidence="7">
    <location>
        <begin position="47"/>
        <end position="68"/>
    </location>
</feature>
<keyword evidence="2" id="KW-0813">Transport</keyword>